<evidence type="ECO:0000256" key="1">
    <source>
        <dbReference type="PROSITE-ProRule" id="PRU00169"/>
    </source>
</evidence>
<keyword evidence="1" id="KW-0597">Phosphoprotein</keyword>
<name>A0ABV8X6R3_9LACT</name>
<dbReference type="PROSITE" id="PS50110">
    <property type="entry name" value="RESPONSE_REGULATORY"/>
    <property type="match status" value="1"/>
</dbReference>
<dbReference type="Proteomes" id="UP001595817">
    <property type="component" value="Unassembled WGS sequence"/>
</dbReference>
<sequence length="386" mass="43320">MDQKLNILVISDEDSLRQQLATIAENTGEAVLAATTADAVREMNRVTRDIVLFAQPENDLAIDIVQTLRQINPAVMITFIALESDFVLLRNLMRAGVDEFYVFPDETSLFTSRFPTAVKNYSIQKNSREQTNTITFGRGRGQILSFYSGKGGTGKTTIASSFAQTLKLDSTAEVILIDLNGQYGGIETLFSIESNRSLADLLPVIEELNESHIRNVSKTEENSKLEILISPNDAEVAESLGEDFVAKLLRTCRRAFDYTIVDLPSSINGPVVTAMEESDKIFYVLTPDTPSLKVLKQFEDLSIRLGIHLADRMEIVLNHSSKENEVKESDLKNVLRYPLAAILRRDVKGLQTFVNKGEPVRKTPKDRKLIPFAKDIRKFSRELMKR</sequence>
<keyword evidence="4" id="KW-1185">Reference proteome</keyword>
<dbReference type="SUPFAM" id="SSF52172">
    <property type="entry name" value="CheY-like"/>
    <property type="match status" value="1"/>
</dbReference>
<dbReference type="PANTHER" id="PTHR43384:SF13">
    <property type="entry name" value="SLR0110 PROTEIN"/>
    <property type="match status" value="1"/>
</dbReference>
<gene>
    <name evidence="3" type="ORF">ACFOZY_10445</name>
</gene>
<feature type="modified residue" description="4-aspartylphosphate" evidence="1">
    <location>
        <position position="49"/>
    </location>
</feature>
<dbReference type="InterPro" id="IPR001789">
    <property type="entry name" value="Sig_transdc_resp-reg_receiver"/>
</dbReference>
<comment type="caution">
    <text evidence="3">The sequence shown here is derived from an EMBL/GenBank/DDBJ whole genome shotgun (WGS) entry which is preliminary data.</text>
</comment>
<dbReference type="SUPFAM" id="SSF52540">
    <property type="entry name" value="P-loop containing nucleoside triphosphate hydrolases"/>
    <property type="match status" value="1"/>
</dbReference>
<evidence type="ECO:0000259" key="2">
    <source>
        <dbReference type="PROSITE" id="PS50110"/>
    </source>
</evidence>
<feature type="domain" description="Response regulatory" evidence="2">
    <location>
        <begin position="6"/>
        <end position="118"/>
    </location>
</feature>
<dbReference type="RefSeq" id="WP_378155129.1">
    <property type="nucleotide sequence ID" value="NZ_JBHSEC010000019.1"/>
</dbReference>
<dbReference type="PANTHER" id="PTHR43384">
    <property type="entry name" value="SEPTUM SITE-DETERMINING PROTEIN MIND HOMOLOG, CHLOROPLASTIC-RELATED"/>
    <property type="match status" value="1"/>
</dbReference>
<dbReference type="InterPro" id="IPR050625">
    <property type="entry name" value="ParA/MinD_ATPase"/>
</dbReference>
<protein>
    <submittedName>
        <fullName evidence="3">AAA family ATPase</fullName>
    </submittedName>
</protein>
<dbReference type="Gene3D" id="3.40.50.2300">
    <property type="match status" value="1"/>
</dbReference>
<dbReference type="InterPro" id="IPR027417">
    <property type="entry name" value="P-loop_NTPase"/>
</dbReference>
<evidence type="ECO:0000313" key="4">
    <source>
        <dbReference type="Proteomes" id="UP001595817"/>
    </source>
</evidence>
<dbReference type="InterPro" id="IPR025669">
    <property type="entry name" value="AAA_dom"/>
</dbReference>
<evidence type="ECO:0000313" key="3">
    <source>
        <dbReference type="EMBL" id="MFC4410834.1"/>
    </source>
</evidence>
<proteinExistence type="predicted"/>
<dbReference type="InterPro" id="IPR011006">
    <property type="entry name" value="CheY-like_superfamily"/>
</dbReference>
<dbReference type="Pfam" id="PF13614">
    <property type="entry name" value="AAA_31"/>
    <property type="match status" value="1"/>
</dbReference>
<accession>A0ABV8X6R3</accession>
<dbReference type="Gene3D" id="3.40.50.300">
    <property type="entry name" value="P-loop containing nucleotide triphosphate hydrolases"/>
    <property type="match status" value="1"/>
</dbReference>
<reference evidence="4" key="1">
    <citation type="journal article" date="2019" name="Int. J. Syst. Evol. Microbiol.">
        <title>The Global Catalogue of Microorganisms (GCM) 10K type strain sequencing project: providing services to taxonomists for standard genome sequencing and annotation.</title>
        <authorList>
            <consortium name="The Broad Institute Genomics Platform"/>
            <consortium name="The Broad Institute Genome Sequencing Center for Infectious Disease"/>
            <person name="Wu L."/>
            <person name="Ma J."/>
        </authorList>
    </citation>
    <scope>NUCLEOTIDE SEQUENCE [LARGE SCALE GENOMIC DNA]</scope>
    <source>
        <strain evidence="4">CCUG 59778</strain>
    </source>
</reference>
<dbReference type="EMBL" id="JBHSEC010000019">
    <property type="protein sequence ID" value="MFC4410834.1"/>
    <property type="molecule type" value="Genomic_DNA"/>
</dbReference>
<organism evidence="3 4">
    <name type="scientific">Chungangia koreensis</name>
    <dbReference type="NCBI Taxonomy" id="752657"/>
    <lineage>
        <taxon>Bacteria</taxon>
        <taxon>Bacillati</taxon>
        <taxon>Bacillota</taxon>
        <taxon>Bacilli</taxon>
        <taxon>Lactobacillales</taxon>
        <taxon>Chungangia</taxon>
    </lineage>
</organism>